<reference evidence="1" key="1">
    <citation type="journal article" date="2014" name="Int. J. Syst. Evol. Microbiol.">
        <title>Complete genome sequence of Corynebacterium casei LMG S-19264T (=DSM 44701T), isolated from a smear-ripened cheese.</title>
        <authorList>
            <consortium name="US DOE Joint Genome Institute (JGI-PGF)"/>
            <person name="Walter F."/>
            <person name="Albersmeier A."/>
            <person name="Kalinowski J."/>
            <person name="Ruckert C."/>
        </authorList>
    </citation>
    <scope>NUCLEOTIDE SEQUENCE</scope>
    <source>
        <strain evidence="1">CGMCC 1.15290</strain>
    </source>
</reference>
<protein>
    <submittedName>
        <fullName evidence="1">Uncharacterized protein</fullName>
    </submittedName>
</protein>
<reference evidence="1" key="2">
    <citation type="submission" date="2020-09" db="EMBL/GenBank/DDBJ databases">
        <authorList>
            <person name="Sun Q."/>
            <person name="Zhou Y."/>
        </authorList>
    </citation>
    <scope>NUCLEOTIDE SEQUENCE</scope>
    <source>
        <strain evidence="1">CGMCC 1.15290</strain>
    </source>
</reference>
<accession>A0A917IMC1</accession>
<dbReference type="RefSeq" id="WP_188949618.1">
    <property type="nucleotide sequence ID" value="NZ_BMIB01000001.1"/>
</dbReference>
<evidence type="ECO:0000313" key="2">
    <source>
        <dbReference type="Proteomes" id="UP000627292"/>
    </source>
</evidence>
<gene>
    <name evidence="1" type="ORF">GCM10011379_00970</name>
</gene>
<proteinExistence type="predicted"/>
<organism evidence="1 2">
    <name type="scientific">Filimonas zeae</name>
    <dbReference type="NCBI Taxonomy" id="1737353"/>
    <lineage>
        <taxon>Bacteria</taxon>
        <taxon>Pseudomonadati</taxon>
        <taxon>Bacteroidota</taxon>
        <taxon>Chitinophagia</taxon>
        <taxon>Chitinophagales</taxon>
        <taxon>Chitinophagaceae</taxon>
        <taxon>Filimonas</taxon>
    </lineage>
</organism>
<sequence length="82" mass="9098">MKIGYLAATAAFRTETKRNSGLISRTKAFLAKLTSQQAAPQQEATLRQSYAGVRKPAGTREEHPYSTYEVLSSTWASEYNNP</sequence>
<name>A0A917IMC1_9BACT</name>
<comment type="caution">
    <text evidence="1">The sequence shown here is derived from an EMBL/GenBank/DDBJ whole genome shotgun (WGS) entry which is preliminary data.</text>
</comment>
<dbReference type="EMBL" id="BMIB01000001">
    <property type="protein sequence ID" value="GGH56889.1"/>
    <property type="molecule type" value="Genomic_DNA"/>
</dbReference>
<evidence type="ECO:0000313" key="1">
    <source>
        <dbReference type="EMBL" id="GGH56889.1"/>
    </source>
</evidence>
<dbReference type="Proteomes" id="UP000627292">
    <property type="component" value="Unassembled WGS sequence"/>
</dbReference>
<keyword evidence="2" id="KW-1185">Reference proteome</keyword>
<dbReference type="AlphaFoldDB" id="A0A917IMC1"/>